<dbReference type="InterPro" id="IPR001387">
    <property type="entry name" value="Cro/C1-type_HTH"/>
</dbReference>
<dbReference type="NCBIfam" id="TIGR02612">
    <property type="entry name" value="mob_myst_A"/>
    <property type="match status" value="1"/>
</dbReference>
<dbReference type="SMART" id="SM00530">
    <property type="entry name" value="HTH_XRE"/>
    <property type="match status" value="1"/>
</dbReference>
<evidence type="ECO:0000313" key="2">
    <source>
        <dbReference type="EMBL" id="QUS40846.1"/>
    </source>
</evidence>
<organism evidence="2 3">
    <name type="scientific">Tardiphaga alba</name>
    <dbReference type="NCBI Taxonomy" id="340268"/>
    <lineage>
        <taxon>Bacteria</taxon>
        <taxon>Pseudomonadati</taxon>
        <taxon>Pseudomonadota</taxon>
        <taxon>Alphaproteobacteria</taxon>
        <taxon>Hyphomicrobiales</taxon>
        <taxon>Nitrobacteraceae</taxon>
        <taxon>Tardiphaga</taxon>
    </lineage>
</organism>
<dbReference type="RefSeq" id="WP_211909440.1">
    <property type="nucleotide sequence ID" value="NZ_CP036498.1"/>
</dbReference>
<dbReference type="PROSITE" id="PS50943">
    <property type="entry name" value="HTH_CROC1"/>
    <property type="match status" value="1"/>
</dbReference>
<accession>A0ABX8AAP7</accession>
<feature type="domain" description="HTH cro/C1-type" evidence="1">
    <location>
        <begin position="32"/>
        <end position="88"/>
    </location>
</feature>
<protein>
    <submittedName>
        <fullName evidence="2">Mobile mystery protein A</fullName>
    </submittedName>
</protein>
<dbReference type="InterPro" id="IPR010982">
    <property type="entry name" value="Lambda_DNA-bd_dom_sf"/>
</dbReference>
<evidence type="ECO:0000313" key="3">
    <source>
        <dbReference type="Proteomes" id="UP000682843"/>
    </source>
</evidence>
<dbReference type="CDD" id="cd00093">
    <property type="entry name" value="HTH_XRE"/>
    <property type="match status" value="1"/>
</dbReference>
<sequence>MSVRQLVQQQYQRVADRNAAQDWEAPPPEGWLRTVRKSLGMSGAQLARRMGVTRARIAQAETSEGEGGITLKSMQATAEAMGCRFVYAVVPEGGRIEDVILAQARRKATALVHAASKHMALESQVLPDESIAREIDRLKHQLARDMPADFWNEP</sequence>
<gene>
    <name evidence="2" type="ORF">RPMA_19885</name>
</gene>
<dbReference type="SUPFAM" id="SSF47413">
    <property type="entry name" value="lambda repressor-like DNA-binding domains"/>
    <property type="match status" value="1"/>
</dbReference>
<name>A0ABX8AAP7_9BRAD</name>
<dbReference type="EMBL" id="CP036498">
    <property type="protein sequence ID" value="QUS40846.1"/>
    <property type="molecule type" value="Genomic_DNA"/>
</dbReference>
<proteinExistence type="predicted"/>
<dbReference type="Pfam" id="PF01381">
    <property type="entry name" value="HTH_3"/>
    <property type="match status" value="1"/>
</dbReference>
<reference evidence="2 3" key="1">
    <citation type="submission" date="2019-02" db="EMBL/GenBank/DDBJ databases">
        <title>Emended description of the genus Rhodopseudomonas and description of Rhodopseudomonas albus sp. nov., a non-phototrophic, heavy-metal-tolerant bacterium isolated from garden soil.</title>
        <authorList>
            <person name="Bao Z."/>
            <person name="Cao W.W."/>
            <person name="Sato Y."/>
            <person name="Nishizawa T."/>
            <person name="Zhao J."/>
            <person name="Guo Y."/>
            <person name="Ohta H."/>
        </authorList>
    </citation>
    <scope>NUCLEOTIDE SEQUENCE [LARGE SCALE GENOMIC DNA]</scope>
    <source>
        <strain evidence="2 3">SK50-23</strain>
    </source>
</reference>
<dbReference type="InterPro" id="IPR013435">
    <property type="entry name" value="Mobile_mystery_prot_A"/>
</dbReference>
<dbReference type="Gene3D" id="1.10.260.40">
    <property type="entry name" value="lambda repressor-like DNA-binding domains"/>
    <property type="match status" value="1"/>
</dbReference>
<dbReference type="Proteomes" id="UP000682843">
    <property type="component" value="Chromosome"/>
</dbReference>
<keyword evidence="3" id="KW-1185">Reference proteome</keyword>
<evidence type="ECO:0000259" key="1">
    <source>
        <dbReference type="PROSITE" id="PS50943"/>
    </source>
</evidence>